<organism evidence="1">
    <name type="scientific">Anguilla anguilla</name>
    <name type="common">European freshwater eel</name>
    <name type="synonym">Muraena anguilla</name>
    <dbReference type="NCBI Taxonomy" id="7936"/>
    <lineage>
        <taxon>Eukaryota</taxon>
        <taxon>Metazoa</taxon>
        <taxon>Chordata</taxon>
        <taxon>Craniata</taxon>
        <taxon>Vertebrata</taxon>
        <taxon>Euteleostomi</taxon>
        <taxon>Actinopterygii</taxon>
        <taxon>Neopterygii</taxon>
        <taxon>Teleostei</taxon>
        <taxon>Anguilliformes</taxon>
        <taxon>Anguillidae</taxon>
        <taxon>Anguilla</taxon>
    </lineage>
</organism>
<reference evidence="1" key="2">
    <citation type="journal article" date="2015" name="Fish Shellfish Immunol.">
        <title>Early steps in the European eel (Anguilla anguilla)-Vibrio vulnificus interaction in the gills: Role of the RtxA13 toxin.</title>
        <authorList>
            <person name="Callol A."/>
            <person name="Pajuelo D."/>
            <person name="Ebbesson L."/>
            <person name="Teles M."/>
            <person name="MacKenzie S."/>
            <person name="Amaro C."/>
        </authorList>
    </citation>
    <scope>NUCLEOTIDE SEQUENCE</scope>
</reference>
<sequence length="25" mass="2816">MLSLLSWCLNFEGLVKCILAPISKH</sequence>
<dbReference type="EMBL" id="GBXM01027663">
    <property type="protein sequence ID" value="JAH80914.1"/>
    <property type="molecule type" value="Transcribed_RNA"/>
</dbReference>
<proteinExistence type="predicted"/>
<dbReference type="AlphaFoldDB" id="A0A0E9VS27"/>
<accession>A0A0E9VS27</accession>
<protein>
    <submittedName>
        <fullName evidence="1">Uncharacterized protein</fullName>
    </submittedName>
</protein>
<reference evidence="1" key="1">
    <citation type="submission" date="2014-11" db="EMBL/GenBank/DDBJ databases">
        <authorList>
            <person name="Amaro Gonzalez C."/>
        </authorList>
    </citation>
    <scope>NUCLEOTIDE SEQUENCE</scope>
</reference>
<name>A0A0E9VS27_ANGAN</name>
<evidence type="ECO:0000313" key="1">
    <source>
        <dbReference type="EMBL" id="JAH80914.1"/>
    </source>
</evidence>